<evidence type="ECO:0000313" key="1">
    <source>
        <dbReference type="EMBL" id="MBD2610425.1"/>
    </source>
</evidence>
<accession>A0ABR8H3L5</accession>
<dbReference type="Proteomes" id="UP000606396">
    <property type="component" value="Unassembled WGS sequence"/>
</dbReference>
<proteinExistence type="predicted"/>
<reference evidence="1 2" key="1">
    <citation type="journal article" date="2020" name="ISME J.">
        <title>Comparative genomics reveals insights into cyanobacterial evolution and habitat adaptation.</title>
        <authorList>
            <person name="Chen M.Y."/>
            <person name="Teng W.K."/>
            <person name="Zhao L."/>
            <person name="Hu C.X."/>
            <person name="Zhou Y.K."/>
            <person name="Han B.P."/>
            <person name="Song L.R."/>
            <person name="Shu W.S."/>
        </authorList>
    </citation>
    <scope>NUCLEOTIDE SEQUENCE [LARGE SCALE GENOMIC DNA]</scope>
    <source>
        <strain evidence="1 2">FACHB-252</strain>
    </source>
</reference>
<organism evidence="1 2">
    <name type="scientific">Nostoc punctiforme FACHB-252</name>
    <dbReference type="NCBI Taxonomy" id="1357509"/>
    <lineage>
        <taxon>Bacteria</taxon>
        <taxon>Bacillati</taxon>
        <taxon>Cyanobacteriota</taxon>
        <taxon>Cyanophyceae</taxon>
        <taxon>Nostocales</taxon>
        <taxon>Nostocaceae</taxon>
        <taxon>Nostoc</taxon>
    </lineage>
</organism>
<protein>
    <submittedName>
        <fullName evidence="1">Uncharacterized protein</fullName>
    </submittedName>
</protein>
<sequence>MKPNHLIYDPERECYDLVLNGRVYVDCEVDSVEFQGKQTISQFFAASQYVVQLSDENGNLYQELLSKAATDDGLIEYLSQAVFPE</sequence>
<evidence type="ECO:0000313" key="2">
    <source>
        <dbReference type="Proteomes" id="UP000606396"/>
    </source>
</evidence>
<name>A0ABR8H3L5_NOSPU</name>
<gene>
    <name evidence="1" type="ORF">H6G94_03905</name>
</gene>
<keyword evidence="2" id="KW-1185">Reference proteome</keyword>
<comment type="caution">
    <text evidence="1">The sequence shown here is derived from an EMBL/GenBank/DDBJ whole genome shotgun (WGS) entry which is preliminary data.</text>
</comment>
<dbReference type="RefSeq" id="WP_190948407.1">
    <property type="nucleotide sequence ID" value="NZ_JACJTC010000002.1"/>
</dbReference>
<dbReference type="EMBL" id="JACJTC010000002">
    <property type="protein sequence ID" value="MBD2610425.1"/>
    <property type="molecule type" value="Genomic_DNA"/>
</dbReference>